<reference evidence="1" key="1">
    <citation type="journal article" date="2023" name="Mol. Phylogenet. Evol.">
        <title>Genome-scale phylogeny and comparative genomics of the fungal order Sordariales.</title>
        <authorList>
            <person name="Hensen N."/>
            <person name="Bonometti L."/>
            <person name="Westerberg I."/>
            <person name="Brannstrom I.O."/>
            <person name="Guillou S."/>
            <person name="Cros-Aarteil S."/>
            <person name="Calhoun S."/>
            <person name="Haridas S."/>
            <person name="Kuo A."/>
            <person name="Mondo S."/>
            <person name="Pangilinan J."/>
            <person name="Riley R."/>
            <person name="LaButti K."/>
            <person name="Andreopoulos B."/>
            <person name="Lipzen A."/>
            <person name="Chen C."/>
            <person name="Yan M."/>
            <person name="Daum C."/>
            <person name="Ng V."/>
            <person name="Clum A."/>
            <person name="Steindorff A."/>
            <person name="Ohm R.A."/>
            <person name="Martin F."/>
            <person name="Silar P."/>
            <person name="Natvig D.O."/>
            <person name="Lalanne C."/>
            <person name="Gautier V."/>
            <person name="Ament-Velasquez S.L."/>
            <person name="Kruys A."/>
            <person name="Hutchinson M.I."/>
            <person name="Powell A.J."/>
            <person name="Barry K."/>
            <person name="Miller A.N."/>
            <person name="Grigoriev I.V."/>
            <person name="Debuchy R."/>
            <person name="Gladieux P."/>
            <person name="Hiltunen Thoren M."/>
            <person name="Johannesson H."/>
        </authorList>
    </citation>
    <scope>NUCLEOTIDE SEQUENCE</scope>
    <source>
        <strain evidence="1">CBS 333.67</strain>
    </source>
</reference>
<protein>
    <submittedName>
        <fullName evidence="1">Uncharacterized protein</fullName>
    </submittedName>
</protein>
<name>A0AAJ0GXK1_9PEZI</name>
<dbReference type="RefSeq" id="XP_062723796.1">
    <property type="nucleotide sequence ID" value="XM_062871473.1"/>
</dbReference>
<evidence type="ECO:0000313" key="2">
    <source>
        <dbReference type="Proteomes" id="UP001273166"/>
    </source>
</evidence>
<dbReference type="InterPro" id="IPR053204">
    <property type="entry name" value="Oxopyrrolidines_Biosynth-assoc"/>
</dbReference>
<dbReference type="PANTHER" id="PTHR38797:SF4">
    <property type="entry name" value="NUCLEAR PORE COMPLEX PROTEIN NUP85"/>
    <property type="match status" value="1"/>
</dbReference>
<dbReference type="GeneID" id="87890302"/>
<dbReference type="Proteomes" id="UP001273166">
    <property type="component" value="Unassembled WGS sequence"/>
</dbReference>
<evidence type="ECO:0000313" key="1">
    <source>
        <dbReference type="EMBL" id="KAK3308016.1"/>
    </source>
</evidence>
<accession>A0AAJ0GXK1</accession>
<sequence length="298" mass="33251">MAYNANAGSLAQLQLIKRRPLSEQESNVLNAFALAIPNLHAEPGASRASDAAIEAAHRLNSLCPSLDHKEDARDYLWRTWEIMLDIASSPEVEDNVHGRLLTILEELLQCAKGELDEKRVWRDLPGLADCFDASYTNPTCEGEESFTTEAAQIWHKLSSFGARGMAAGVLAVHAQAMYAVQSALEEPLDTLSGAEVEMAGWRVKVACAWLTHGAKPLLWWARENESYGNEEDGSNYIKRGPLYDGPAIMCIERWRFWLHRLQVLAKEESGLGEEIRVVALQTVQTMRKGEESTMKAWL</sequence>
<dbReference type="AlphaFoldDB" id="A0AAJ0GXK1"/>
<keyword evidence="2" id="KW-1185">Reference proteome</keyword>
<dbReference type="PANTHER" id="PTHR38797">
    <property type="entry name" value="NUCLEAR PORE COMPLEX PROTEIN NUP85-RELATED"/>
    <property type="match status" value="1"/>
</dbReference>
<dbReference type="EMBL" id="JAUDZG010000002">
    <property type="protein sequence ID" value="KAK3308016.1"/>
    <property type="molecule type" value="Genomic_DNA"/>
</dbReference>
<dbReference type="Pfam" id="PF12311">
    <property type="entry name" value="DUF3632"/>
    <property type="match status" value="1"/>
</dbReference>
<dbReference type="InterPro" id="IPR022085">
    <property type="entry name" value="OpdG"/>
</dbReference>
<gene>
    <name evidence="1" type="ORF">B0T15DRAFT_94137</name>
</gene>
<comment type="caution">
    <text evidence="1">The sequence shown here is derived from an EMBL/GenBank/DDBJ whole genome shotgun (WGS) entry which is preliminary data.</text>
</comment>
<reference evidence="1" key="2">
    <citation type="submission" date="2023-06" db="EMBL/GenBank/DDBJ databases">
        <authorList>
            <consortium name="Lawrence Berkeley National Laboratory"/>
            <person name="Mondo S.J."/>
            <person name="Hensen N."/>
            <person name="Bonometti L."/>
            <person name="Westerberg I."/>
            <person name="Brannstrom I.O."/>
            <person name="Guillou S."/>
            <person name="Cros-Aarteil S."/>
            <person name="Calhoun S."/>
            <person name="Haridas S."/>
            <person name="Kuo A."/>
            <person name="Pangilinan J."/>
            <person name="Riley R."/>
            <person name="Labutti K."/>
            <person name="Andreopoulos B."/>
            <person name="Lipzen A."/>
            <person name="Chen C."/>
            <person name="Yanf M."/>
            <person name="Daum C."/>
            <person name="Ng V."/>
            <person name="Clum A."/>
            <person name="Steindorff A."/>
            <person name="Ohm R."/>
            <person name="Martin F."/>
            <person name="Silar P."/>
            <person name="Natvig D."/>
            <person name="Lalanne C."/>
            <person name="Gautier V."/>
            <person name="Ament-Velasquez S.L."/>
            <person name="Kruys A."/>
            <person name="Hutchinson M.I."/>
            <person name="Powell A.J."/>
            <person name="Barry K."/>
            <person name="Miller A.N."/>
            <person name="Grigoriev I.V."/>
            <person name="Debuchy R."/>
            <person name="Gladieux P."/>
            <person name="Thoren M.H."/>
            <person name="Johannesson H."/>
        </authorList>
    </citation>
    <scope>NUCLEOTIDE SEQUENCE</scope>
    <source>
        <strain evidence="1">CBS 333.67</strain>
    </source>
</reference>
<organism evidence="1 2">
    <name type="scientific">Chaetomium strumarium</name>
    <dbReference type="NCBI Taxonomy" id="1170767"/>
    <lineage>
        <taxon>Eukaryota</taxon>
        <taxon>Fungi</taxon>
        <taxon>Dikarya</taxon>
        <taxon>Ascomycota</taxon>
        <taxon>Pezizomycotina</taxon>
        <taxon>Sordariomycetes</taxon>
        <taxon>Sordariomycetidae</taxon>
        <taxon>Sordariales</taxon>
        <taxon>Chaetomiaceae</taxon>
        <taxon>Chaetomium</taxon>
    </lineage>
</organism>
<proteinExistence type="predicted"/>